<dbReference type="RefSeq" id="WP_246528314.1">
    <property type="nucleotide sequence ID" value="NZ_BAAAJD010000121.1"/>
</dbReference>
<evidence type="ECO:0000313" key="3">
    <source>
        <dbReference type="EMBL" id="MBB5434293.1"/>
    </source>
</evidence>
<dbReference type="EMBL" id="JACHDB010000001">
    <property type="protein sequence ID" value="MBB5434293.1"/>
    <property type="molecule type" value="Genomic_DNA"/>
</dbReference>
<dbReference type="AlphaFoldDB" id="A0A7W8QPK3"/>
<proteinExistence type="predicted"/>
<reference evidence="3 4" key="1">
    <citation type="submission" date="2020-08" db="EMBL/GenBank/DDBJ databases">
        <title>Sequencing the genomes of 1000 actinobacteria strains.</title>
        <authorList>
            <person name="Klenk H.-P."/>
        </authorList>
    </citation>
    <scope>NUCLEOTIDE SEQUENCE [LARGE SCALE GENOMIC DNA]</scope>
    <source>
        <strain evidence="3 4">DSM 44551</strain>
    </source>
</reference>
<feature type="domain" description="DUF397" evidence="2">
    <location>
        <begin position="14"/>
        <end position="31"/>
    </location>
</feature>
<evidence type="ECO:0000256" key="1">
    <source>
        <dbReference type="SAM" id="MobiDB-lite"/>
    </source>
</evidence>
<accession>A0A7W8QPK3</accession>
<sequence length="109" mass="11810">MPHMTDPRRNADGQWRKSSYTGNQGNCVEVALDWRKSSYSGGNGDCVEVALDWHKSSHSGGSGECVEVAAQHTAALHGIRDSKHPDATALFLPSTEWAAFLTAAREGRL</sequence>
<evidence type="ECO:0000313" key="4">
    <source>
        <dbReference type="Proteomes" id="UP000572635"/>
    </source>
</evidence>
<comment type="caution">
    <text evidence="3">The sequence shown here is derived from an EMBL/GenBank/DDBJ whole genome shotgun (WGS) entry which is preliminary data.</text>
</comment>
<feature type="region of interest" description="Disordered" evidence="1">
    <location>
        <begin position="1"/>
        <end position="22"/>
    </location>
</feature>
<evidence type="ECO:0000259" key="2">
    <source>
        <dbReference type="Pfam" id="PF04149"/>
    </source>
</evidence>
<organism evidence="3 4">
    <name type="scientific">Nocardiopsis composta</name>
    <dbReference type="NCBI Taxonomy" id="157465"/>
    <lineage>
        <taxon>Bacteria</taxon>
        <taxon>Bacillati</taxon>
        <taxon>Actinomycetota</taxon>
        <taxon>Actinomycetes</taxon>
        <taxon>Streptosporangiales</taxon>
        <taxon>Nocardiopsidaceae</taxon>
        <taxon>Nocardiopsis</taxon>
    </lineage>
</organism>
<feature type="compositionally biased region" description="Basic and acidic residues" evidence="1">
    <location>
        <begin position="1"/>
        <end position="15"/>
    </location>
</feature>
<dbReference type="Proteomes" id="UP000572635">
    <property type="component" value="Unassembled WGS sequence"/>
</dbReference>
<gene>
    <name evidence="3" type="ORF">HDA36_004377</name>
</gene>
<keyword evidence="4" id="KW-1185">Reference proteome</keyword>
<name>A0A7W8QPK3_9ACTN</name>
<protein>
    <recommendedName>
        <fullName evidence="2">DUF397 domain-containing protein</fullName>
    </recommendedName>
</protein>
<feature type="domain" description="DUF397" evidence="2">
    <location>
        <begin position="52"/>
        <end position="105"/>
    </location>
</feature>
<feature type="domain" description="DUF397" evidence="2">
    <location>
        <begin position="33"/>
        <end position="50"/>
    </location>
</feature>
<dbReference type="Pfam" id="PF04149">
    <property type="entry name" value="DUF397"/>
    <property type="match status" value="3"/>
</dbReference>
<dbReference type="InterPro" id="IPR007278">
    <property type="entry name" value="DUF397"/>
</dbReference>